<comment type="subcellular location">
    <subcellularLocation>
        <location evidence="1">Cytoplasm</location>
    </subcellularLocation>
</comment>
<dbReference type="EMBL" id="JPVP01000059">
    <property type="protein sequence ID" value="KGR82572.1"/>
    <property type="molecule type" value="Genomic_DNA"/>
</dbReference>
<dbReference type="SUPFAM" id="SSF46785">
    <property type="entry name" value="Winged helix' DNA-binding domain"/>
    <property type="match status" value="1"/>
</dbReference>
<protein>
    <submittedName>
        <fullName evidence="11">Chemotaxis protein CheY</fullName>
    </submittedName>
</protein>
<feature type="domain" description="Response regulatory" evidence="10">
    <location>
        <begin position="5"/>
        <end position="121"/>
    </location>
</feature>
<evidence type="ECO:0000313" key="12">
    <source>
        <dbReference type="Proteomes" id="UP000030437"/>
    </source>
</evidence>
<dbReference type="InterPro" id="IPR024187">
    <property type="entry name" value="Sig_transdc_resp-reg_cit/mal"/>
</dbReference>
<proteinExistence type="predicted"/>
<keyword evidence="4" id="KW-0902">Two-component regulatory system</keyword>
<evidence type="ECO:0000259" key="10">
    <source>
        <dbReference type="PROSITE" id="PS50110"/>
    </source>
</evidence>
<evidence type="ECO:0000256" key="6">
    <source>
        <dbReference type="ARBA" id="ARBA00023125"/>
    </source>
</evidence>
<evidence type="ECO:0000256" key="9">
    <source>
        <dbReference type="PROSITE-ProRule" id="PRU00169"/>
    </source>
</evidence>
<dbReference type="eggNOG" id="COG4565">
    <property type="taxonomic scope" value="Bacteria"/>
</dbReference>
<sequence>MTKLSVFIVEDDPMVLEVNKGFLSKINDFVCIGEASTAKDAYEKILQLKPDLILLDMFLPDFSGMDLFLRLRNERIPSDIIMITAARDAPTVQEAVRLGAFDYLIKPFRFERFHRALQDYIRYSKQQPVNGLYGQQEIDSMLGLKEEEASLPKGLNEMTMKQIVEGLQAVDSAVTSEQLAQNVGMARVTVRKYLDFLAHKEKVVIELKYGTVGRPTKYYSLK</sequence>
<dbReference type="Pfam" id="PF00072">
    <property type="entry name" value="Response_reg"/>
    <property type="match status" value="1"/>
</dbReference>
<dbReference type="InterPro" id="IPR048714">
    <property type="entry name" value="DpiA-like_HTH"/>
</dbReference>
<dbReference type="GO" id="GO:0000156">
    <property type="term" value="F:phosphorelay response regulator activity"/>
    <property type="evidence" value="ECO:0007669"/>
    <property type="project" value="TreeGrafter"/>
</dbReference>
<gene>
    <name evidence="11" type="ORF">CD32_17045</name>
</gene>
<dbReference type="InterPro" id="IPR001789">
    <property type="entry name" value="Sig_transdc_resp-reg_receiver"/>
</dbReference>
<dbReference type="PIRSF" id="PIRSF006171">
    <property type="entry name" value="RR_citrat_malat"/>
    <property type="match status" value="1"/>
</dbReference>
<evidence type="ECO:0000256" key="7">
    <source>
        <dbReference type="ARBA" id="ARBA00023159"/>
    </source>
</evidence>
<dbReference type="Pfam" id="PF20714">
    <property type="entry name" value="HTH_64"/>
    <property type="match status" value="1"/>
</dbReference>
<dbReference type="PROSITE" id="PS50110">
    <property type="entry name" value="RESPONSE_REGULATORY"/>
    <property type="match status" value="1"/>
</dbReference>
<evidence type="ECO:0000256" key="8">
    <source>
        <dbReference type="ARBA" id="ARBA00023163"/>
    </source>
</evidence>
<dbReference type="OrthoDB" id="9759232at2"/>
<keyword evidence="3 9" id="KW-0597">Phosphoprotein</keyword>
<evidence type="ECO:0000313" key="11">
    <source>
        <dbReference type="EMBL" id="KGR82572.1"/>
    </source>
</evidence>
<evidence type="ECO:0000256" key="1">
    <source>
        <dbReference type="ARBA" id="ARBA00004496"/>
    </source>
</evidence>
<dbReference type="PANTHER" id="PTHR45526:SF1">
    <property type="entry name" value="TRANSCRIPTIONAL REGULATORY PROTEIN DCUR-RELATED"/>
    <property type="match status" value="1"/>
</dbReference>
<dbReference type="InterPro" id="IPR051271">
    <property type="entry name" value="2C-system_Tx_regulators"/>
</dbReference>
<dbReference type="RefSeq" id="WP_036156871.1">
    <property type="nucleotide sequence ID" value="NZ_AVCX01000002.1"/>
</dbReference>
<dbReference type="InterPro" id="IPR011006">
    <property type="entry name" value="CheY-like_superfamily"/>
</dbReference>
<dbReference type="GO" id="GO:0005737">
    <property type="term" value="C:cytoplasm"/>
    <property type="evidence" value="ECO:0007669"/>
    <property type="project" value="UniProtKB-SubCell"/>
</dbReference>
<dbReference type="SMART" id="SM00448">
    <property type="entry name" value="REC"/>
    <property type="match status" value="1"/>
</dbReference>
<feature type="modified residue" description="4-aspartylphosphate" evidence="9">
    <location>
        <position position="56"/>
    </location>
</feature>
<dbReference type="Proteomes" id="UP000030437">
    <property type="component" value="Unassembled WGS sequence"/>
</dbReference>
<name>A0A0A3J680_9BACI</name>
<keyword evidence="5" id="KW-0805">Transcription regulation</keyword>
<dbReference type="STRING" id="1220589.CD32_17045"/>
<dbReference type="GO" id="GO:0003677">
    <property type="term" value="F:DNA binding"/>
    <property type="evidence" value="ECO:0007669"/>
    <property type="project" value="UniProtKB-KW"/>
</dbReference>
<keyword evidence="8" id="KW-0804">Transcription</keyword>
<accession>A0A0A3J680</accession>
<dbReference type="PANTHER" id="PTHR45526">
    <property type="entry name" value="TRANSCRIPTIONAL REGULATORY PROTEIN DPIA"/>
    <property type="match status" value="1"/>
</dbReference>
<keyword evidence="2" id="KW-0963">Cytoplasm</keyword>
<dbReference type="InterPro" id="IPR036390">
    <property type="entry name" value="WH_DNA-bd_sf"/>
</dbReference>
<evidence type="ECO:0000256" key="4">
    <source>
        <dbReference type="ARBA" id="ARBA00023012"/>
    </source>
</evidence>
<evidence type="ECO:0000256" key="5">
    <source>
        <dbReference type="ARBA" id="ARBA00023015"/>
    </source>
</evidence>
<reference evidence="11 12" key="1">
    <citation type="submission" date="2014-02" db="EMBL/GenBank/DDBJ databases">
        <title>Draft genome sequence of Lysinibacillus odysseyi NBRC 100172.</title>
        <authorList>
            <person name="Zhang F."/>
            <person name="Wang G."/>
            <person name="Zhang L."/>
        </authorList>
    </citation>
    <scope>NUCLEOTIDE SEQUENCE [LARGE SCALE GENOMIC DNA]</scope>
    <source>
        <strain evidence="11 12">NBRC 100172</strain>
    </source>
</reference>
<keyword evidence="7" id="KW-0010">Activator</keyword>
<organism evidence="11 12">
    <name type="scientific">Lysinibacillus odysseyi 34hs-1 = NBRC 100172</name>
    <dbReference type="NCBI Taxonomy" id="1220589"/>
    <lineage>
        <taxon>Bacteria</taxon>
        <taxon>Bacillati</taxon>
        <taxon>Bacillota</taxon>
        <taxon>Bacilli</taxon>
        <taxon>Bacillales</taxon>
        <taxon>Bacillaceae</taxon>
        <taxon>Lysinibacillus</taxon>
    </lineage>
</organism>
<dbReference type="SUPFAM" id="SSF52172">
    <property type="entry name" value="CheY-like"/>
    <property type="match status" value="1"/>
</dbReference>
<dbReference type="Gene3D" id="3.40.50.2300">
    <property type="match status" value="1"/>
</dbReference>
<dbReference type="AlphaFoldDB" id="A0A0A3J680"/>
<evidence type="ECO:0000256" key="3">
    <source>
        <dbReference type="ARBA" id="ARBA00022553"/>
    </source>
</evidence>
<keyword evidence="12" id="KW-1185">Reference proteome</keyword>
<dbReference type="CDD" id="cd19925">
    <property type="entry name" value="REC_citrate_TCS"/>
    <property type="match status" value="1"/>
</dbReference>
<comment type="caution">
    <text evidence="11">The sequence shown here is derived from an EMBL/GenBank/DDBJ whole genome shotgun (WGS) entry which is preliminary data.</text>
</comment>
<evidence type="ECO:0000256" key="2">
    <source>
        <dbReference type="ARBA" id="ARBA00022490"/>
    </source>
</evidence>
<keyword evidence="6" id="KW-0238">DNA-binding</keyword>
<dbReference type="GO" id="GO:0003700">
    <property type="term" value="F:DNA-binding transcription factor activity"/>
    <property type="evidence" value="ECO:0007669"/>
    <property type="project" value="InterPro"/>
</dbReference>